<dbReference type="EMBL" id="KN122104">
    <property type="protein sequence ID" value="KFO33102.1"/>
    <property type="molecule type" value="Genomic_DNA"/>
</dbReference>
<organism evidence="2 3">
    <name type="scientific">Fukomys damarensis</name>
    <name type="common">Damaraland mole rat</name>
    <name type="synonym">Cryptomys damarensis</name>
    <dbReference type="NCBI Taxonomy" id="885580"/>
    <lineage>
        <taxon>Eukaryota</taxon>
        <taxon>Metazoa</taxon>
        <taxon>Chordata</taxon>
        <taxon>Craniata</taxon>
        <taxon>Vertebrata</taxon>
        <taxon>Euteleostomi</taxon>
        <taxon>Mammalia</taxon>
        <taxon>Eutheria</taxon>
        <taxon>Euarchontoglires</taxon>
        <taxon>Glires</taxon>
        <taxon>Rodentia</taxon>
        <taxon>Hystricomorpha</taxon>
        <taxon>Bathyergidae</taxon>
        <taxon>Fukomys</taxon>
    </lineage>
</organism>
<proteinExistence type="predicted"/>
<dbReference type="Proteomes" id="UP000028990">
    <property type="component" value="Unassembled WGS sequence"/>
</dbReference>
<evidence type="ECO:0000313" key="3">
    <source>
        <dbReference type="Proteomes" id="UP000028990"/>
    </source>
</evidence>
<gene>
    <name evidence="2" type="ORF">H920_05290</name>
</gene>
<sequence>MRITCQDPGKIARSSSSDCGTSQALRLLTLRWKHVVPCDTTEAHFLWSSGHQGQSTASSRSGGNTVKCAVRSRCPGSGLHPRAQPPDSAQRLTPDLPIGAQDPDESPVEAGVVWQLAVRLRHGAPELGGSRKSPCCVTDGLGQEHSGLLIDT</sequence>
<evidence type="ECO:0000256" key="1">
    <source>
        <dbReference type="SAM" id="MobiDB-lite"/>
    </source>
</evidence>
<evidence type="ECO:0000313" key="2">
    <source>
        <dbReference type="EMBL" id="KFO33102.1"/>
    </source>
</evidence>
<name>A0A091DPV0_FUKDA</name>
<reference evidence="2 3" key="1">
    <citation type="submission" date="2013-11" db="EMBL/GenBank/DDBJ databases">
        <title>The Damaraland mole rat (Fukomys damarensis) genome and evolution of African mole rats.</title>
        <authorList>
            <person name="Gladyshev V.N."/>
            <person name="Fang X."/>
        </authorList>
    </citation>
    <scope>NUCLEOTIDE SEQUENCE [LARGE SCALE GENOMIC DNA]</scope>
    <source>
        <tissue evidence="2">Liver</tissue>
    </source>
</reference>
<accession>A0A091DPV0</accession>
<protein>
    <submittedName>
        <fullName evidence="2">Uncharacterized protein</fullName>
    </submittedName>
</protein>
<dbReference type="AlphaFoldDB" id="A0A091DPV0"/>
<feature type="region of interest" description="Disordered" evidence="1">
    <location>
        <begin position="73"/>
        <end position="106"/>
    </location>
</feature>
<keyword evidence="3" id="KW-1185">Reference proteome</keyword>